<dbReference type="EMBL" id="CP074136">
    <property type="protein sequence ID" value="QUX26499.1"/>
    <property type="molecule type" value="Genomic_DNA"/>
</dbReference>
<protein>
    <submittedName>
        <fullName evidence="2">Uncharacterized protein</fullName>
    </submittedName>
</protein>
<sequence length="205" mass="21917">MARARITPAHLTAHLQRLLCSLATPRQWEDLITAADRIGRYSPRNRAIILAQYPNATSLAGSSAWAGYGRRIIGGQRGLGVLAVTRSPGGAHTRADHEQDVFAPDLRPPHEQDTPAHHPEPAPYRGESGATVVKVWDVTQTAKVTDCAACGRAAEAPCAPGCGGIPGAPAESVTPAQWWQLVQELPEGFDPEPVWAALNEVVFLV</sequence>
<accession>A0A975QCB3</accession>
<gene>
    <name evidence="2" type="ORF">KGD84_32905</name>
</gene>
<proteinExistence type="predicted"/>
<feature type="compositionally biased region" description="Basic and acidic residues" evidence="1">
    <location>
        <begin position="107"/>
        <end position="120"/>
    </location>
</feature>
<dbReference type="Proteomes" id="UP000676079">
    <property type="component" value="Plasmid unnamed4"/>
</dbReference>
<evidence type="ECO:0000256" key="1">
    <source>
        <dbReference type="SAM" id="MobiDB-lite"/>
    </source>
</evidence>
<dbReference type="RefSeq" id="WP_220566078.1">
    <property type="nucleotide sequence ID" value="NZ_CP074136.1"/>
</dbReference>
<reference evidence="3" key="1">
    <citation type="submission" date="2021-05" db="EMBL/GenBank/DDBJ databases">
        <title>Direct Submission.</title>
        <authorList>
            <person name="Li K."/>
            <person name="Gao J."/>
        </authorList>
    </citation>
    <scope>NUCLEOTIDE SEQUENCE [LARGE SCALE GENOMIC DNA]</scope>
    <source>
        <strain evidence="3">Mg02</strain>
        <plasmid evidence="3">unnamed4</plasmid>
    </source>
</reference>
<keyword evidence="2" id="KW-0614">Plasmid</keyword>
<evidence type="ECO:0000313" key="2">
    <source>
        <dbReference type="EMBL" id="QUX26499.1"/>
    </source>
</evidence>
<keyword evidence="3" id="KW-1185">Reference proteome</keyword>
<name>A0A975QCB3_9ACTN</name>
<geneLocation type="plasmid" evidence="2 3">
    <name>unnamed4</name>
</geneLocation>
<organism evidence="2 3">
    <name type="scientific">Nocardiopsis changdeensis</name>
    <dbReference type="NCBI Taxonomy" id="2831969"/>
    <lineage>
        <taxon>Bacteria</taxon>
        <taxon>Bacillati</taxon>
        <taxon>Actinomycetota</taxon>
        <taxon>Actinomycetes</taxon>
        <taxon>Streptosporangiales</taxon>
        <taxon>Nocardiopsidaceae</taxon>
        <taxon>Nocardiopsis</taxon>
    </lineage>
</organism>
<feature type="region of interest" description="Disordered" evidence="1">
    <location>
        <begin position="88"/>
        <end position="126"/>
    </location>
</feature>
<evidence type="ECO:0000313" key="3">
    <source>
        <dbReference type="Proteomes" id="UP000676079"/>
    </source>
</evidence>